<dbReference type="AlphaFoldDB" id="A0ABD5VIZ2"/>
<dbReference type="RefSeq" id="WP_336351067.1">
    <property type="nucleotide sequence ID" value="NZ_JAZAQL010000002.1"/>
</dbReference>
<dbReference type="InterPro" id="IPR002774">
    <property type="entry name" value="Flagellin_arc-type"/>
</dbReference>
<dbReference type="PANTHER" id="PTHR42200:SF2">
    <property type="entry name" value="ARCHAEAL FLAGELLA-RELATED PROTEIN F"/>
    <property type="match status" value="1"/>
</dbReference>
<keyword evidence="1" id="KW-0282">Flagellum</keyword>
<reference evidence="1 2" key="1">
    <citation type="journal article" date="2019" name="Int. J. Syst. Evol. Microbiol.">
        <title>The Global Catalogue of Microorganisms (GCM) 10K type strain sequencing project: providing services to taxonomists for standard genome sequencing and annotation.</title>
        <authorList>
            <consortium name="The Broad Institute Genomics Platform"/>
            <consortium name="The Broad Institute Genome Sequencing Center for Infectious Disease"/>
            <person name="Wu L."/>
            <person name="Ma J."/>
        </authorList>
    </citation>
    <scope>NUCLEOTIDE SEQUENCE [LARGE SCALE GENOMIC DNA]</scope>
    <source>
        <strain evidence="1 2">GX26</strain>
    </source>
</reference>
<keyword evidence="1" id="KW-0966">Cell projection</keyword>
<dbReference type="PANTHER" id="PTHR42200">
    <property type="entry name" value="ARCHAEAL FLAGELLA-RELATED PROTEIN F-RELATED"/>
    <property type="match status" value="1"/>
</dbReference>
<sequence length="143" mass="15288">MGFSTSGSMAVLFVGVLIAISTAYPMMSTANERVQTAVDDRGDRGLSQRNSDIDLGNVTYNATTDTLVVRVNNTGSRTLSVADTDVLVDGAYRQGYATSVDGDGSRTIWVPGETLRIEVSTSTRPDRVKVVTEFGIAETETDI</sequence>
<keyword evidence="1" id="KW-0969">Cilium</keyword>
<comment type="caution">
    <text evidence="1">The sequence shown here is derived from an EMBL/GenBank/DDBJ whole genome shotgun (WGS) entry which is preliminary data.</text>
</comment>
<dbReference type="Pfam" id="PF01917">
    <property type="entry name" value="Flagellin_arch-type"/>
    <property type="match status" value="1"/>
</dbReference>
<evidence type="ECO:0000313" key="2">
    <source>
        <dbReference type="Proteomes" id="UP001596395"/>
    </source>
</evidence>
<evidence type="ECO:0000313" key="1">
    <source>
        <dbReference type="EMBL" id="MFC6954125.1"/>
    </source>
</evidence>
<proteinExistence type="predicted"/>
<dbReference type="EMBL" id="JBHSXN010000002">
    <property type="protein sequence ID" value="MFC6954125.1"/>
    <property type="molecule type" value="Genomic_DNA"/>
</dbReference>
<keyword evidence="2" id="KW-1185">Reference proteome</keyword>
<organism evidence="1 2">
    <name type="scientific">Halorubellus litoreus</name>
    <dbReference type="NCBI Taxonomy" id="755308"/>
    <lineage>
        <taxon>Archaea</taxon>
        <taxon>Methanobacteriati</taxon>
        <taxon>Methanobacteriota</taxon>
        <taxon>Stenosarchaea group</taxon>
        <taxon>Halobacteria</taxon>
        <taxon>Halobacteriales</taxon>
        <taxon>Halorubellaceae</taxon>
        <taxon>Halorubellus</taxon>
    </lineage>
</organism>
<dbReference type="Proteomes" id="UP001596395">
    <property type="component" value="Unassembled WGS sequence"/>
</dbReference>
<name>A0ABD5VIZ2_9EURY</name>
<gene>
    <name evidence="1" type="ORF">ACFQGB_14770</name>
</gene>
<accession>A0ABD5VIZ2</accession>
<protein>
    <submittedName>
        <fullName evidence="1">Flagellin</fullName>
    </submittedName>
</protein>